<dbReference type="EMBL" id="JAKELL010000089">
    <property type="protein sequence ID" value="KAH8983367.1"/>
    <property type="molecule type" value="Genomic_DNA"/>
</dbReference>
<keyword evidence="5" id="KW-0732">Signal</keyword>
<feature type="chain" id="PRO_5042279800" description="Amine oxidase" evidence="5">
    <location>
        <begin position="21"/>
        <end position="515"/>
    </location>
</feature>
<protein>
    <recommendedName>
        <fullName evidence="4">Amine oxidase</fullName>
        <ecNumber evidence="4">1.4.3.-</ecNumber>
    </recommendedName>
</protein>
<organism evidence="7 8">
    <name type="scientific">Lactarius akahatsu</name>
    <dbReference type="NCBI Taxonomy" id="416441"/>
    <lineage>
        <taxon>Eukaryota</taxon>
        <taxon>Fungi</taxon>
        <taxon>Dikarya</taxon>
        <taxon>Basidiomycota</taxon>
        <taxon>Agaricomycotina</taxon>
        <taxon>Agaricomycetes</taxon>
        <taxon>Russulales</taxon>
        <taxon>Russulaceae</taxon>
        <taxon>Lactarius</taxon>
    </lineage>
</organism>
<dbReference type="Gene3D" id="3.90.660.10">
    <property type="match status" value="1"/>
</dbReference>
<evidence type="ECO:0000256" key="4">
    <source>
        <dbReference type="RuleBase" id="RU362067"/>
    </source>
</evidence>
<feature type="binding site" evidence="3">
    <location>
        <position position="273"/>
    </location>
    <ligand>
        <name>FAD</name>
        <dbReference type="ChEBI" id="CHEBI:57692"/>
    </ligand>
</feature>
<dbReference type="InterPro" id="IPR002937">
    <property type="entry name" value="Amino_oxidase"/>
</dbReference>
<gene>
    <name evidence="7" type="ORF">EDB92DRAFT_1579796</name>
</gene>
<feature type="signal peptide" evidence="5">
    <location>
        <begin position="1"/>
        <end position="20"/>
    </location>
</feature>
<evidence type="ECO:0000256" key="2">
    <source>
        <dbReference type="ARBA" id="ARBA00023002"/>
    </source>
</evidence>
<keyword evidence="4" id="KW-0274">FAD</keyword>
<dbReference type="Gene3D" id="3.50.50.60">
    <property type="entry name" value="FAD/NAD(P)-binding domain"/>
    <property type="match status" value="1"/>
</dbReference>
<comment type="cofactor">
    <cofactor evidence="1 4">
        <name>FAD</name>
        <dbReference type="ChEBI" id="CHEBI:57692"/>
    </cofactor>
</comment>
<dbReference type="InterPro" id="IPR050281">
    <property type="entry name" value="Flavin_monoamine_oxidase"/>
</dbReference>
<evidence type="ECO:0000313" key="8">
    <source>
        <dbReference type="Proteomes" id="UP001201163"/>
    </source>
</evidence>
<accession>A0AAD4L7H4</accession>
<reference evidence="7" key="1">
    <citation type="submission" date="2022-01" db="EMBL/GenBank/DDBJ databases">
        <title>Comparative genomics reveals a dynamic genome evolution in the ectomycorrhizal milk-cap (Lactarius) mushrooms.</title>
        <authorList>
            <consortium name="DOE Joint Genome Institute"/>
            <person name="Lebreton A."/>
            <person name="Tang N."/>
            <person name="Kuo A."/>
            <person name="LaButti K."/>
            <person name="Drula E."/>
            <person name="Barry K."/>
            <person name="Clum A."/>
            <person name="Lipzen A."/>
            <person name="Mousain D."/>
            <person name="Ng V."/>
            <person name="Wang R."/>
            <person name="Wang X."/>
            <person name="Dai Y."/>
            <person name="Henrissat B."/>
            <person name="Grigoriev I.V."/>
            <person name="Guerin-Laguette A."/>
            <person name="Yu F."/>
            <person name="Martin F.M."/>
        </authorList>
    </citation>
    <scope>NUCLEOTIDE SEQUENCE</scope>
    <source>
        <strain evidence="7">QP</strain>
    </source>
</reference>
<dbReference type="InterPro" id="IPR001613">
    <property type="entry name" value="Flavin_amine_oxidase"/>
</dbReference>
<keyword evidence="8" id="KW-1185">Reference proteome</keyword>
<evidence type="ECO:0000259" key="6">
    <source>
        <dbReference type="Pfam" id="PF01593"/>
    </source>
</evidence>
<dbReference type="PRINTS" id="PR00757">
    <property type="entry name" value="AMINEOXDASEF"/>
</dbReference>
<dbReference type="SUPFAM" id="SSF54373">
    <property type="entry name" value="FAD-linked reductases, C-terminal domain"/>
    <property type="match status" value="1"/>
</dbReference>
<feature type="binding site" evidence="3">
    <location>
        <begin position="77"/>
        <end position="78"/>
    </location>
    <ligand>
        <name>FAD</name>
        <dbReference type="ChEBI" id="CHEBI:57692"/>
    </ligand>
</feature>
<name>A0AAD4L7H4_9AGAM</name>
<evidence type="ECO:0000256" key="1">
    <source>
        <dbReference type="ARBA" id="ARBA00001974"/>
    </source>
</evidence>
<evidence type="ECO:0000313" key="7">
    <source>
        <dbReference type="EMBL" id="KAH8983367.1"/>
    </source>
</evidence>
<evidence type="ECO:0000256" key="3">
    <source>
        <dbReference type="PIRSR" id="PIRSR601613-1"/>
    </source>
</evidence>
<dbReference type="InterPro" id="IPR036188">
    <property type="entry name" value="FAD/NAD-bd_sf"/>
</dbReference>
<dbReference type="PANTHER" id="PTHR10742:SF313">
    <property type="entry name" value="AMINE OXIDASE"/>
    <property type="match status" value="1"/>
</dbReference>
<dbReference type="Proteomes" id="UP001201163">
    <property type="component" value="Unassembled WGS sequence"/>
</dbReference>
<dbReference type="Pfam" id="PF01593">
    <property type="entry name" value="Amino_oxidase"/>
    <property type="match status" value="1"/>
</dbReference>
<comment type="similarity">
    <text evidence="4">Belongs to the flavin monoamine oxidase family.</text>
</comment>
<feature type="domain" description="Amine oxidase" evidence="6">
    <location>
        <begin position="56"/>
        <end position="484"/>
    </location>
</feature>
<comment type="caution">
    <text evidence="7">The sequence shown here is derived from an EMBL/GenBank/DDBJ whole genome shotgun (WGS) entry which is preliminary data.</text>
</comment>
<proteinExistence type="inferred from homology"/>
<dbReference type="GO" id="GO:0006598">
    <property type="term" value="P:polyamine catabolic process"/>
    <property type="evidence" value="ECO:0007669"/>
    <property type="project" value="TreeGrafter"/>
</dbReference>
<dbReference type="EC" id="1.4.3.-" evidence="4"/>
<dbReference type="PANTHER" id="PTHR10742">
    <property type="entry name" value="FLAVIN MONOAMINE OXIDASE"/>
    <property type="match status" value="1"/>
</dbReference>
<dbReference type="SUPFAM" id="SSF51905">
    <property type="entry name" value="FAD/NAD(P)-binding domain"/>
    <property type="match status" value="1"/>
</dbReference>
<dbReference type="AlphaFoldDB" id="A0AAD4L7H4"/>
<keyword evidence="4" id="KW-0285">Flavoprotein</keyword>
<keyword evidence="2 4" id="KW-0560">Oxidoreductase</keyword>
<dbReference type="GO" id="GO:0016491">
    <property type="term" value="F:oxidoreductase activity"/>
    <property type="evidence" value="ECO:0007669"/>
    <property type="project" value="UniProtKB-KW"/>
</dbReference>
<sequence length="515" mass="56666">MFSLSLHAVALCAFASAAFALPRPVPAQVAREVTGSVEPLAHQAPDAQVLILGGGVAGVIAARSLAKQGITDFIIVEARDELGGRMRSAAFGAPNRRLTVELGANWIQGTQKGNGPANPIFELALKHNLNTVESDTDTSMTTYDVNGAVNYLDVFKNALDAFTQFTIAAAARLPGNLVDLTARAGYSLIGQKPKSPHEIVSEYYTFDWEFAQTPEQSSFIASAWGMNWTYNVNQGGFSEDNLLSVDQRGFKYLIQAEAAEFLHPSQILLQATVATIEYSDSGVSVILMDGTKLTAQYAICTFSLGVLQNDDVWFDPPLPAWKAEAIYSMTMGTYTKIFLQFHQKFWFDTQFALYADSERGRYPVWQGLDIDGFLPGSGVVFATVTGDYSKRIEAMTDAQVQSEVMEVLRAMFPNVTVPEPTAFLFPRWFSDPLYRGSFSTWPASFVPQHRINLRAPIGRLWFSGEAMSEKYFGYLHGAYFEGEATGKQIVGCIKGQQCNPQRPILGIQNTYPYGV</sequence>
<evidence type="ECO:0000256" key="5">
    <source>
        <dbReference type="SAM" id="SignalP"/>
    </source>
</evidence>